<dbReference type="SUPFAM" id="SSF51182">
    <property type="entry name" value="RmlC-like cupins"/>
    <property type="match status" value="1"/>
</dbReference>
<evidence type="ECO:0000313" key="5">
    <source>
        <dbReference type="Proteomes" id="UP000602284"/>
    </source>
</evidence>
<evidence type="ECO:0000313" key="4">
    <source>
        <dbReference type="EMBL" id="MBL0388327.1"/>
    </source>
</evidence>
<evidence type="ECO:0000256" key="2">
    <source>
        <dbReference type="RuleBase" id="RU003457"/>
    </source>
</evidence>
<comment type="caution">
    <text evidence="4">The sequence shown here is derived from an EMBL/GenBank/DDBJ whole genome shotgun (WGS) entry which is preliminary data.</text>
</comment>
<name>A0ABS1JDG1_9BACL</name>
<dbReference type="Pfam" id="PF02678">
    <property type="entry name" value="Pirin"/>
    <property type="match status" value="1"/>
</dbReference>
<keyword evidence="5" id="KW-1185">Reference proteome</keyword>
<sequence>MAMNLYTPDQQAVGYFDGGKIVEQKPIGFPGEGSAVKRVGPLFYWAWFSAKEFGEIPMHPHKGFEIVTYFMTGVGGHKDSLGTVSTVKGGGAQVMQTGSGAYHAETMDADTDGFQIWFEPFTGDAVKRKPTYAQFEHEEFPAVVENGATVKSVVGGESPVQLVADAQMWDVTLEAGATFSKDVPAGYSLTALVVEGNTEWTDGKKDTTRVPHRVFAVYGAEVAEQVTVTAADNQPARVIFILVPSVLAYPDYRHVREFYA</sequence>
<dbReference type="Proteomes" id="UP000602284">
    <property type="component" value="Unassembled WGS sequence"/>
</dbReference>
<comment type="similarity">
    <text evidence="1 2">Belongs to the pirin family.</text>
</comment>
<accession>A0ABS1JDG1</accession>
<organism evidence="4 5">
    <name type="scientific">Tumebacillus amylolyticus</name>
    <dbReference type="NCBI Taxonomy" id="2801339"/>
    <lineage>
        <taxon>Bacteria</taxon>
        <taxon>Bacillati</taxon>
        <taxon>Bacillota</taxon>
        <taxon>Bacilli</taxon>
        <taxon>Bacillales</taxon>
        <taxon>Alicyclobacillaceae</taxon>
        <taxon>Tumebacillus</taxon>
    </lineage>
</organism>
<evidence type="ECO:0000259" key="3">
    <source>
        <dbReference type="Pfam" id="PF02678"/>
    </source>
</evidence>
<dbReference type="Gene3D" id="2.60.120.10">
    <property type="entry name" value="Jelly Rolls"/>
    <property type="match status" value="1"/>
</dbReference>
<dbReference type="InterPro" id="IPR014710">
    <property type="entry name" value="RmlC-like_jellyroll"/>
</dbReference>
<reference evidence="4 5" key="1">
    <citation type="submission" date="2021-01" db="EMBL/GenBank/DDBJ databases">
        <title>Tumebacillus sp. strain ITR2 16S ribosomal RNA gene Genome sequencing and assembly.</title>
        <authorList>
            <person name="Kang M."/>
        </authorList>
    </citation>
    <scope>NUCLEOTIDE SEQUENCE [LARGE SCALE GENOMIC DNA]</scope>
    <source>
        <strain evidence="4 5">ITR2</strain>
    </source>
</reference>
<dbReference type="RefSeq" id="WP_201637137.1">
    <property type="nucleotide sequence ID" value="NZ_JAEQNB010000005.1"/>
</dbReference>
<dbReference type="EMBL" id="JAEQNB010000005">
    <property type="protein sequence ID" value="MBL0388327.1"/>
    <property type="molecule type" value="Genomic_DNA"/>
</dbReference>
<dbReference type="InterPro" id="IPR012093">
    <property type="entry name" value="Pirin"/>
</dbReference>
<protein>
    <submittedName>
        <fullName evidence="4">Pirin family protein</fullName>
    </submittedName>
</protein>
<dbReference type="PANTHER" id="PTHR13903">
    <property type="entry name" value="PIRIN-RELATED"/>
    <property type="match status" value="1"/>
</dbReference>
<proteinExistence type="inferred from homology"/>
<dbReference type="InterPro" id="IPR011051">
    <property type="entry name" value="RmlC_Cupin_sf"/>
</dbReference>
<evidence type="ECO:0000256" key="1">
    <source>
        <dbReference type="ARBA" id="ARBA00008416"/>
    </source>
</evidence>
<dbReference type="PANTHER" id="PTHR13903:SF8">
    <property type="entry name" value="PIRIN"/>
    <property type="match status" value="1"/>
</dbReference>
<dbReference type="InterPro" id="IPR003829">
    <property type="entry name" value="Pirin_N_dom"/>
</dbReference>
<feature type="domain" description="Pirin N-terminal" evidence="3">
    <location>
        <begin position="55"/>
        <end position="117"/>
    </location>
</feature>
<gene>
    <name evidence="4" type="ORF">JJB07_17110</name>
</gene>